<dbReference type="CDD" id="cd02440">
    <property type="entry name" value="AdoMet_MTases"/>
    <property type="match status" value="1"/>
</dbReference>
<evidence type="ECO:0000313" key="2">
    <source>
        <dbReference type="EMBL" id="BAH55800.1"/>
    </source>
</evidence>
<dbReference type="InterPro" id="IPR029063">
    <property type="entry name" value="SAM-dependent_MTases_sf"/>
</dbReference>
<dbReference type="SUPFAM" id="SSF53335">
    <property type="entry name" value="S-adenosyl-L-methionine-dependent methyltransferases"/>
    <property type="match status" value="1"/>
</dbReference>
<proteinExistence type="predicted"/>
<dbReference type="Proteomes" id="UP000002212">
    <property type="component" value="Plasmid pROB01"/>
</dbReference>
<evidence type="ECO:0000313" key="3">
    <source>
        <dbReference type="Proteomes" id="UP000002212"/>
    </source>
</evidence>
<feature type="domain" description="Methyltransferase type 11" evidence="1">
    <location>
        <begin position="61"/>
        <end position="159"/>
    </location>
</feature>
<name>C1BD56_RHOOB</name>
<evidence type="ECO:0000259" key="1">
    <source>
        <dbReference type="Pfam" id="PF08241"/>
    </source>
</evidence>
<keyword evidence="2" id="KW-0489">Methyltransferase</keyword>
<gene>
    <name evidence="2" type="ordered locus">ROP_pROB01-03010</name>
</gene>
<dbReference type="PANTHER" id="PTHR42912">
    <property type="entry name" value="METHYLTRANSFERASE"/>
    <property type="match status" value="1"/>
</dbReference>
<dbReference type="KEGG" id="rop:ROP_pROB01-03010"/>
<dbReference type="PATRIC" id="fig|632772.20.peg.8036"/>
<organism evidence="2 3">
    <name type="scientific">Rhodococcus opacus (strain B4)</name>
    <dbReference type="NCBI Taxonomy" id="632772"/>
    <lineage>
        <taxon>Bacteria</taxon>
        <taxon>Bacillati</taxon>
        <taxon>Actinomycetota</taxon>
        <taxon>Actinomycetes</taxon>
        <taxon>Mycobacteriales</taxon>
        <taxon>Nocardiaceae</taxon>
        <taxon>Rhodococcus</taxon>
    </lineage>
</organism>
<accession>C1BD56</accession>
<dbReference type="RefSeq" id="WP_007296005.1">
    <property type="nucleotide sequence ID" value="NC_012520.1"/>
</dbReference>
<keyword evidence="2" id="KW-0614">Plasmid</keyword>
<reference evidence="2 3" key="1">
    <citation type="submission" date="2009-03" db="EMBL/GenBank/DDBJ databases">
        <title>Comparison of the complete genome sequences of Rhodococcus erythropolis PR4 and Rhodococcus opacus B4.</title>
        <authorList>
            <person name="Takarada H."/>
            <person name="Sekine M."/>
            <person name="Hosoyama A."/>
            <person name="Yamada R."/>
            <person name="Fujisawa T."/>
            <person name="Omata S."/>
            <person name="Shimizu A."/>
            <person name="Tsukatani N."/>
            <person name="Tanikawa S."/>
            <person name="Fujita N."/>
            <person name="Harayama S."/>
        </authorList>
    </citation>
    <scope>NUCLEOTIDE SEQUENCE [LARGE SCALE GENOMIC DNA]</scope>
    <source>
        <strain evidence="2 3">B4</strain>
        <plasmid evidence="2 3">pROB01</plasmid>
    </source>
</reference>
<sequence>MGLGARLLGDHRGHADDASGGLIRRARLYELVSAAAFLGRRRRVFDRLVSLSGAGPGDRVLDVGCGTGYFATRLAAAIEPGGRAQGIDPSSPMIDYATGRRGTAHTTFSVAAAERLPFPDNSFDVVTSTLVIHHIAPNARAAAAREMARVLRPGGRVLIADFRPPTNPVANHLIGALAGHAMQHTPIDDFAALLDRAGLHTTATGEQKPWLRYLQADKTR</sequence>
<dbReference type="Gene3D" id="3.40.50.150">
    <property type="entry name" value="Vaccinia Virus protein VP39"/>
    <property type="match status" value="1"/>
</dbReference>
<dbReference type="AlphaFoldDB" id="C1BD56"/>
<dbReference type="OrthoDB" id="9808140at2"/>
<dbReference type="InterPro" id="IPR050508">
    <property type="entry name" value="Methyltransf_Superfamily"/>
</dbReference>
<dbReference type="Pfam" id="PF08241">
    <property type="entry name" value="Methyltransf_11"/>
    <property type="match status" value="1"/>
</dbReference>
<dbReference type="GO" id="GO:0008757">
    <property type="term" value="F:S-adenosylmethionine-dependent methyltransferase activity"/>
    <property type="evidence" value="ECO:0007669"/>
    <property type="project" value="InterPro"/>
</dbReference>
<dbReference type="PANTHER" id="PTHR42912:SF93">
    <property type="entry name" value="N6-ADENOSINE-METHYLTRANSFERASE TMT1A"/>
    <property type="match status" value="1"/>
</dbReference>
<dbReference type="HOGENOM" id="CLU_037990_11_2_11"/>
<dbReference type="GO" id="GO:0032259">
    <property type="term" value="P:methylation"/>
    <property type="evidence" value="ECO:0007669"/>
    <property type="project" value="UniProtKB-KW"/>
</dbReference>
<keyword evidence="2" id="KW-0808">Transferase</keyword>
<protein>
    <submittedName>
        <fullName evidence="2">Putative methyltransferase</fullName>
        <ecNumber evidence="2">2.1.1.-</ecNumber>
    </submittedName>
</protein>
<dbReference type="EMBL" id="AP011116">
    <property type="protein sequence ID" value="BAH55800.1"/>
    <property type="molecule type" value="Genomic_DNA"/>
</dbReference>
<geneLocation type="plasmid" evidence="2 3">
    <name>pROB01</name>
</geneLocation>
<dbReference type="EC" id="2.1.1.-" evidence="2"/>
<dbReference type="InterPro" id="IPR013216">
    <property type="entry name" value="Methyltransf_11"/>
</dbReference>